<comment type="similarity">
    <text evidence="10 12">Belongs to the EPSP synthase family. MurA subfamily.</text>
</comment>
<feature type="binding site" evidence="12">
    <location>
        <position position="328"/>
    </location>
    <ligand>
        <name>UDP-N-acetyl-alpha-D-glucosamine</name>
        <dbReference type="ChEBI" id="CHEBI:57705"/>
    </ligand>
</feature>
<name>A0A9D2S1G2_9FIRM</name>
<dbReference type="InterPro" id="IPR001986">
    <property type="entry name" value="Enolpyruvate_Tfrase_dom"/>
</dbReference>
<dbReference type="PANTHER" id="PTHR43783">
    <property type="entry name" value="UDP-N-ACETYLGLUCOSAMINE 1-CARBOXYVINYLTRANSFERASE"/>
    <property type="match status" value="1"/>
</dbReference>
<feature type="modified residue" description="2-(S-cysteinyl)pyruvic acid O-phosphothioketal" evidence="12">
    <location>
        <position position="116"/>
    </location>
</feature>
<evidence type="ECO:0000256" key="11">
    <source>
        <dbReference type="ARBA" id="ARBA00047527"/>
    </source>
</evidence>
<dbReference type="Gene3D" id="3.65.10.10">
    <property type="entry name" value="Enolpyruvate transferase domain"/>
    <property type="match status" value="2"/>
</dbReference>
<comment type="subcellular location">
    <subcellularLocation>
        <location evidence="1 12">Cytoplasm</location>
    </subcellularLocation>
</comment>
<organism evidence="14 15">
    <name type="scientific">Candidatus Ruthenibacterium avium</name>
    <dbReference type="NCBI Taxonomy" id="2838751"/>
    <lineage>
        <taxon>Bacteria</taxon>
        <taxon>Bacillati</taxon>
        <taxon>Bacillota</taxon>
        <taxon>Clostridia</taxon>
        <taxon>Eubacteriales</taxon>
        <taxon>Oscillospiraceae</taxon>
        <taxon>Ruthenibacterium</taxon>
    </lineage>
</organism>
<comment type="pathway">
    <text evidence="2 12">Cell wall biogenesis; peptidoglycan biosynthesis.</text>
</comment>
<evidence type="ECO:0000256" key="3">
    <source>
        <dbReference type="ARBA" id="ARBA00022490"/>
    </source>
</evidence>
<evidence type="ECO:0000256" key="8">
    <source>
        <dbReference type="ARBA" id="ARBA00023306"/>
    </source>
</evidence>
<dbReference type="GO" id="GO:0008360">
    <property type="term" value="P:regulation of cell shape"/>
    <property type="evidence" value="ECO:0007669"/>
    <property type="project" value="UniProtKB-KW"/>
</dbReference>
<keyword evidence="9 12" id="KW-0961">Cell wall biogenesis/degradation</keyword>
<sequence length="432" mass="45468">MRGIKVWGGQKLHGTVQIPGAKNSVLPIMAAAMLCDGRVTLENVPHLSDVECSARILQRLGCRVMAAEHFLVIEPTANFQSDIPEDLMQAMRSSIFFMAPLLARTGRADMTMPGGCKLGARPIDIHLDGLAKMGAMIAQSGEQLHLTAPHGLKGADIALRFPSVGATETLLMAAVCAHGQTTLHGCSMEPEVTDLARFLQKCGACIEGIGTRCLTVFGAEHLTGTIYRICPDRITAATVLFAVAGCGGEAVVKNAREKDLYAVLRMLRGAGCEIHCKEDEIAIARHHVLYGAGNFITDVHPAFPTDAAPLAAAAFLRAQGTTTITDTIFENRFSCAAGFEKMRGACGVQGRTICVQGVARLAGSAVHAPDLRGGAALVLAAAQAEGESMITGIEHIARGYEDLAGLLIQLGAHAGYVQMQDTAALLSVAAYA</sequence>
<evidence type="ECO:0000313" key="15">
    <source>
        <dbReference type="Proteomes" id="UP000824209"/>
    </source>
</evidence>
<keyword evidence="4 12" id="KW-0132">Cell division</keyword>
<dbReference type="GO" id="GO:0009252">
    <property type="term" value="P:peptidoglycan biosynthetic process"/>
    <property type="evidence" value="ECO:0007669"/>
    <property type="project" value="UniProtKB-UniRule"/>
</dbReference>
<reference evidence="14" key="1">
    <citation type="journal article" date="2021" name="PeerJ">
        <title>Extensive microbial diversity within the chicken gut microbiome revealed by metagenomics and culture.</title>
        <authorList>
            <person name="Gilroy R."/>
            <person name="Ravi A."/>
            <person name="Getino M."/>
            <person name="Pursley I."/>
            <person name="Horton D.L."/>
            <person name="Alikhan N.F."/>
            <person name="Baker D."/>
            <person name="Gharbi K."/>
            <person name="Hall N."/>
            <person name="Watson M."/>
            <person name="Adriaenssens E.M."/>
            <person name="Foster-Nyarko E."/>
            <person name="Jarju S."/>
            <person name="Secka A."/>
            <person name="Antonio M."/>
            <person name="Oren A."/>
            <person name="Chaudhuri R.R."/>
            <person name="La Ragione R."/>
            <person name="Hildebrand F."/>
            <person name="Pallen M.J."/>
        </authorList>
    </citation>
    <scope>NUCLEOTIDE SEQUENCE</scope>
    <source>
        <strain evidence="14">ChiBcec8-14828</strain>
    </source>
</reference>
<dbReference type="Proteomes" id="UP000824209">
    <property type="component" value="Unassembled WGS sequence"/>
</dbReference>
<keyword evidence="3 12" id="KW-0963">Cytoplasm</keyword>
<keyword evidence="6 12" id="KW-0133">Cell shape</keyword>
<reference evidence="14" key="2">
    <citation type="submission" date="2021-04" db="EMBL/GenBank/DDBJ databases">
        <authorList>
            <person name="Gilroy R."/>
        </authorList>
    </citation>
    <scope>NUCLEOTIDE SEQUENCE</scope>
    <source>
        <strain evidence="14">ChiBcec8-14828</strain>
    </source>
</reference>
<dbReference type="GO" id="GO:0071555">
    <property type="term" value="P:cell wall organization"/>
    <property type="evidence" value="ECO:0007669"/>
    <property type="project" value="UniProtKB-KW"/>
</dbReference>
<evidence type="ECO:0000256" key="9">
    <source>
        <dbReference type="ARBA" id="ARBA00023316"/>
    </source>
</evidence>
<dbReference type="Pfam" id="PF00275">
    <property type="entry name" value="EPSP_synthase"/>
    <property type="match status" value="1"/>
</dbReference>
<evidence type="ECO:0000256" key="12">
    <source>
        <dbReference type="HAMAP-Rule" id="MF_00111"/>
    </source>
</evidence>
<evidence type="ECO:0000256" key="2">
    <source>
        <dbReference type="ARBA" id="ARBA00004752"/>
    </source>
</evidence>
<accession>A0A9D2S1G2</accession>
<gene>
    <name evidence="12 14" type="primary">murA</name>
    <name evidence="14" type="ORF">H9943_02010</name>
</gene>
<dbReference type="EC" id="2.5.1.7" evidence="12"/>
<dbReference type="InterPro" id="IPR036968">
    <property type="entry name" value="Enolpyruvate_Tfrase_sf"/>
</dbReference>
<feature type="binding site" evidence="12">
    <location>
        <begin position="22"/>
        <end position="23"/>
    </location>
    <ligand>
        <name>phosphoenolpyruvate</name>
        <dbReference type="ChEBI" id="CHEBI:58702"/>
    </ligand>
</feature>
<dbReference type="NCBIfam" id="TIGR01072">
    <property type="entry name" value="murA"/>
    <property type="match status" value="1"/>
</dbReference>
<comment type="catalytic activity">
    <reaction evidence="11 12">
        <text>phosphoenolpyruvate + UDP-N-acetyl-alpha-D-glucosamine = UDP-N-acetyl-3-O-(1-carboxyvinyl)-alpha-D-glucosamine + phosphate</text>
        <dbReference type="Rhea" id="RHEA:18681"/>
        <dbReference type="ChEBI" id="CHEBI:43474"/>
        <dbReference type="ChEBI" id="CHEBI:57705"/>
        <dbReference type="ChEBI" id="CHEBI:58702"/>
        <dbReference type="ChEBI" id="CHEBI:68483"/>
        <dbReference type="EC" id="2.5.1.7"/>
    </reaction>
</comment>
<dbReference type="HAMAP" id="MF_00111">
    <property type="entry name" value="MurA"/>
    <property type="match status" value="1"/>
</dbReference>
<evidence type="ECO:0000256" key="7">
    <source>
        <dbReference type="ARBA" id="ARBA00022984"/>
    </source>
</evidence>
<dbReference type="AlphaFoldDB" id="A0A9D2S1G2"/>
<evidence type="ECO:0000256" key="5">
    <source>
        <dbReference type="ARBA" id="ARBA00022679"/>
    </source>
</evidence>
<evidence type="ECO:0000256" key="4">
    <source>
        <dbReference type="ARBA" id="ARBA00022618"/>
    </source>
</evidence>
<comment type="caution">
    <text evidence="14">The sequence shown here is derived from an EMBL/GenBank/DDBJ whole genome shotgun (WGS) entry which is preliminary data.</text>
</comment>
<dbReference type="PANTHER" id="PTHR43783:SF1">
    <property type="entry name" value="UDP-N-ACETYLGLUCOSAMINE 1-CARBOXYVINYLTRANSFERASE"/>
    <property type="match status" value="1"/>
</dbReference>
<comment type="function">
    <text evidence="12">Cell wall formation. Adds enolpyruvyl to UDP-N-acetylglucosamine.</text>
</comment>
<dbReference type="InterPro" id="IPR013792">
    <property type="entry name" value="RNA3'P_cycl/enolpyr_Trfase_a/b"/>
</dbReference>
<comment type="caution">
    <text evidence="12">Lacks conserved residue(s) required for the propagation of feature annotation.</text>
</comment>
<keyword evidence="8 12" id="KW-0131">Cell cycle</keyword>
<feature type="binding site" evidence="12">
    <location>
        <position position="92"/>
    </location>
    <ligand>
        <name>UDP-N-acetyl-alpha-D-glucosamine</name>
        <dbReference type="ChEBI" id="CHEBI:57705"/>
    </ligand>
</feature>
<dbReference type="GO" id="GO:0008760">
    <property type="term" value="F:UDP-N-acetylglucosamine 1-carboxyvinyltransferase activity"/>
    <property type="evidence" value="ECO:0007669"/>
    <property type="project" value="UniProtKB-UniRule"/>
</dbReference>
<dbReference type="GO" id="GO:0005737">
    <property type="term" value="C:cytoplasm"/>
    <property type="evidence" value="ECO:0007669"/>
    <property type="project" value="UniProtKB-SubCell"/>
</dbReference>
<feature type="active site" description="Proton donor" evidence="12">
    <location>
        <position position="116"/>
    </location>
</feature>
<dbReference type="InterPro" id="IPR050068">
    <property type="entry name" value="MurA_subfamily"/>
</dbReference>
<protein>
    <recommendedName>
        <fullName evidence="12">UDP-N-acetylglucosamine 1-carboxyvinyltransferase</fullName>
        <ecNumber evidence="12">2.5.1.7</ecNumber>
    </recommendedName>
    <alternativeName>
        <fullName evidence="12">Enoylpyruvate transferase</fullName>
    </alternativeName>
    <alternativeName>
        <fullName evidence="12">UDP-N-acetylglucosamine enolpyruvyl transferase</fullName>
        <shortName evidence="12">EPT</shortName>
    </alternativeName>
</protein>
<keyword evidence="12" id="KW-0670">Pyruvate</keyword>
<evidence type="ECO:0000256" key="6">
    <source>
        <dbReference type="ARBA" id="ARBA00022960"/>
    </source>
</evidence>
<feature type="domain" description="Enolpyruvate transferase" evidence="13">
    <location>
        <begin position="8"/>
        <end position="403"/>
    </location>
</feature>
<dbReference type="GO" id="GO:0051301">
    <property type="term" value="P:cell division"/>
    <property type="evidence" value="ECO:0007669"/>
    <property type="project" value="UniProtKB-KW"/>
</dbReference>
<dbReference type="CDD" id="cd01555">
    <property type="entry name" value="UdpNAET"/>
    <property type="match status" value="1"/>
</dbReference>
<feature type="binding site" evidence="12">
    <location>
        <position position="306"/>
    </location>
    <ligand>
        <name>UDP-N-acetyl-alpha-D-glucosamine</name>
        <dbReference type="ChEBI" id="CHEBI:57705"/>
    </ligand>
</feature>
<dbReference type="EMBL" id="DWYA01000022">
    <property type="protein sequence ID" value="HJB39155.1"/>
    <property type="molecule type" value="Genomic_DNA"/>
</dbReference>
<evidence type="ECO:0000259" key="13">
    <source>
        <dbReference type="Pfam" id="PF00275"/>
    </source>
</evidence>
<keyword evidence="7 12" id="KW-0573">Peptidoglycan synthesis</keyword>
<proteinExistence type="inferred from homology"/>
<evidence type="ECO:0000313" key="14">
    <source>
        <dbReference type="EMBL" id="HJB39155.1"/>
    </source>
</evidence>
<evidence type="ECO:0000256" key="10">
    <source>
        <dbReference type="ARBA" id="ARBA00038367"/>
    </source>
</evidence>
<dbReference type="GO" id="GO:0019277">
    <property type="term" value="P:UDP-N-acetylgalactosamine biosynthetic process"/>
    <property type="evidence" value="ECO:0007669"/>
    <property type="project" value="InterPro"/>
</dbReference>
<evidence type="ECO:0000256" key="1">
    <source>
        <dbReference type="ARBA" id="ARBA00004496"/>
    </source>
</evidence>
<keyword evidence="5 12" id="KW-0808">Transferase</keyword>
<dbReference type="SUPFAM" id="SSF55205">
    <property type="entry name" value="EPT/RTPC-like"/>
    <property type="match status" value="1"/>
</dbReference>
<dbReference type="InterPro" id="IPR005750">
    <property type="entry name" value="UDP_GlcNAc_COvinyl_MurA"/>
</dbReference>
<dbReference type="NCBIfam" id="NF006873">
    <property type="entry name" value="PRK09369.1"/>
    <property type="match status" value="1"/>
</dbReference>